<dbReference type="PANTHER" id="PTHR43489">
    <property type="entry name" value="ISOMERASE"/>
    <property type="match status" value="1"/>
</dbReference>
<keyword evidence="6 7" id="KW-0413">Isomerase</keyword>
<reference evidence="10" key="1">
    <citation type="submission" date="2020-06" db="EMBL/GenBank/DDBJ databases">
        <title>Draft genome of Bugula neritina, a colonial animal packing powerful symbionts and potential medicines.</title>
        <authorList>
            <person name="Rayko M."/>
        </authorList>
    </citation>
    <scope>NUCLEOTIDE SEQUENCE [LARGE SCALE GENOMIC DNA]</scope>
    <source>
        <strain evidence="10">Kwan_BN1</strain>
    </source>
</reference>
<dbReference type="OrthoDB" id="4214675at2759"/>
<comment type="function">
    <text evidence="2 7">Catalyzes the reversible isomerization between hydroxypyruvate and 2-hydroxy-3-oxopropanoate (also termed tartronate semialdehyde).</text>
</comment>
<dbReference type="Pfam" id="PF01261">
    <property type="entry name" value="AP_endonuc_2"/>
    <property type="match status" value="1"/>
</dbReference>
<dbReference type="EC" id="5.3.1.22" evidence="4 7"/>
<name>A0A7J7JT72_BUGNE</name>
<feature type="active site" description="Proton donor/acceptor" evidence="8">
    <location>
        <position position="246"/>
    </location>
</feature>
<accession>A0A7J7JT72</accession>
<dbReference type="Gene3D" id="3.20.20.150">
    <property type="entry name" value="Divalent-metal-dependent TIM barrel enzymes"/>
    <property type="match status" value="1"/>
</dbReference>
<sequence length="262" mass="29494">MARKLKFAANLHWLFKEHEHFADRYAAAAKAGFLYVESADVSSLPLEELVEAKTKSKINHVLMNSMPGDVAKGERGISAVPGRQDVFRQSLDTSIKYCKALGCSRLHIMAGVKTDAHSKQEMREVYVDNLKYASRKLGEHDIMALIEPINTRLSVPGYFLNNVDEAVKILQEVDDPNLKLQMDFFHIQIMHGDLTANIKKYLPYIGHMQIAQVPDRHEPDSAGEINYSYVFDVLERCNYDGFVGLEYSPAGATEEGLSWLAT</sequence>
<dbReference type="GO" id="GO:0008903">
    <property type="term" value="F:hydroxypyruvate isomerase activity"/>
    <property type="evidence" value="ECO:0007669"/>
    <property type="project" value="UniProtKB-EC"/>
</dbReference>
<evidence type="ECO:0000313" key="11">
    <source>
        <dbReference type="Proteomes" id="UP000593567"/>
    </source>
</evidence>
<comment type="caution">
    <text evidence="10">The sequence shown here is derived from an EMBL/GenBank/DDBJ whole genome shotgun (WGS) entry which is preliminary data.</text>
</comment>
<comment type="similarity">
    <text evidence="3 7">Belongs to the hyi family.</text>
</comment>
<evidence type="ECO:0000256" key="7">
    <source>
        <dbReference type="PIRNR" id="PIRNR006241"/>
    </source>
</evidence>
<dbReference type="Proteomes" id="UP000593567">
    <property type="component" value="Unassembled WGS sequence"/>
</dbReference>
<evidence type="ECO:0000256" key="4">
    <source>
        <dbReference type="ARBA" id="ARBA00012570"/>
    </source>
</evidence>
<feature type="domain" description="Xylose isomerase-like TIM barrel" evidence="9">
    <location>
        <begin position="26"/>
        <end position="261"/>
    </location>
</feature>
<dbReference type="SUPFAM" id="SSF51658">
    <property type="entry name" value="Xylose isomerase-like"/>
    <property type="match status" value="1"/>
</dbReference>
<keyword evidence="11" id="KW-1185">Reference proteome</keyword>
<dbReference type="InterPro" id="IPR036237">
    <property type="entry name" value="Xyl_isomerase-like_sf"/>
</dbReference>
<comment type="catalytic activity">
    <reaction evidence="1 7">
        <text>3-hydroxypyruvate = 2-hydroxy-3-oxopropanoate</text>
        <dbReference type="Rhea" id="RHEA:11952"/>
        <dbReference type="ChEBI" id="CHEBI:17180"/>
        <dbReference type="ChEBI" id="CHEBI:57978"/>
        <dbReference type="EC" id="5.3.1.22"/>
    </reaction>
</comment>
<evidence type="ECO:0000313" key="10">
    <source>
        <dbReference type="EMBL" id="KAF6029572.1"/>
    </source>
</evidence>
<dbReference type="FunFam" id="3.20.20.150:FF:000007">
    <property type="entry name" value="Hydroxypyruvate isomerase"/>
    <property type="match status" value="1"/>
</dbReference>
<dbReference type="InterPro" id="IPR013022">
    <property type="entry name" value="Xyl_isomerase-like_TIM-brl"/>
</dbReference>
<dbReference type="PIRSF" id="PIRSF006241">
    <property type="entry name" value="HyI"/>
    <property type="match status" value="1"/>
</dbReference>
<protein>
    <recommendedName>
        <fullName evidence="5 7">Putative hydroxypyruvate isomerase</fullName>
        <ecNumber evidence="4 7">5.3.1.22</ecNumber>
    </recommendedName>
</protein>
<evidence type="ECO:0000256" key="6">
    <source>
        <dbReference type="ARBA" id="ARBA00023235"/>
    </source>
</evidence>
<evidence type="ECO:0000256" key="8">
    <source>
        <dbReference type="PIRSR" id="PIRSR006241-50"/>
    </source>
</evidence>
<dbReference type="InterPro" id="IPR050417">
    <property type="entry name" value="Sugar_Epim/Isomerase"/>
</dbReference>
<dbReference type="GO" id="GO:0046487">
    <property type="term" value="P:glyoxylate metabolic process"/>
    <property type="evidence" value="ECO:0007669"/>
    <property type="project" value="TreeGrafter"/>
</dbReference>
<evidence type="ECO:0000256" key="3">
    <source>
        <dbReference type="ARBA" id="ARBA00005962"/>
    </source>
</evidence>
<dbReference type="AlphaFoldDB" id="A0A7J7JT72"/>
<evidence type="ECO:0000256" key="5">
    <source>
        <dbReference type="ARBA" id="ARBA00017985"/>
    </source>
</evidence>
<dbReference type="InterPro" id="IPR026040">
    <property type="entry name" value="HyI-like"/>
</dbReference>
<proteinExistence type="inferred from homology"/>
<organism evidence="10 11">
    <name type="scientific">Bugula neritina</name>
    <name type="common">Brown bryozoan</name>
    <name type="synonym">Sertularia neritina</name>
    <dbReference type="NCBI Taxonomy" id="10212"/>
    <lineage>
        <taxon>Eukaryota</taxon>
        <taxon>Metazoa</taxon>
        <taxon>Spiralia</taxon>
        <taxon>Lophotrochozoa</taxon>
        <taxon>Bryozoa</taxon>
        <taxon>Gymnolaemata</taxon>
        <taxon>Cheilostomatida</taxon>
        <taxon>Flustrina</taxon>
        <taxon>Buguloidea</taxon>
        <taxon>Bugulidae</taxon>
        <taxon>Bugula</taxon>
    </lineage>
</organism>
<dbReference type="PANTHER" id="PTHR43489:SF6">
    <property type="entry name" value="HYDROXYPYRUVATE ISOMERASE-RELATED"/>
    <property type="match status" value="1"/>
</dbReference>
<evidence type="ECO:0000256" key="2">
    <source>
        <dbReference type="ARBA" id="ARBA00002968"/>
    </source>
</evidence>
<dbReference type="EMBL" id="VXIV02001809">
    <property type="protein sequence ID" value="KAF6029572.1"/>
    <property type="molecule type" value="Genomic_DNA"/>
</dbReference>
<evidence type="ECO:0000256" key="1">
    <source>
        <dbReference type="ARBA" id="ARBA00000476"/>
    </source>
</evidence>
<gene>
    <name evidence="10" type="ORF">EB796_012141</name>
</gene>
<feature type="active site" description="Proton donor/acceptor" evidence="8">
    <location>
        <position position="147"/>
    </location>
</feature>
<evidence type="ECO:0000259" key="9">
    <source>
        <dbReference type="Pfam" id="PF01261"/>
    </source>
</evidence>